<gene>
    <name evidence="2" type="ORF">K444DRAFT_613099</name>
</gene>
<dbReference type="PANTHER" id="PTHR24148">
    <property type="entry name" value="ANKYRIN REPEAT DOMAIN-CONTAINING PROTEIN 39 HOMOLOG-RELATED"/>
    <property type="match status" value="1"/>
</dbReference>
<dbReference type="OrthoDB" id="4850726at2759"/>
<dbReference type="EMBL" id="KZ613813">
    <property type="protein sequence ID" value="PMD59498.1"/>
    <property type="molecule type" value="Genomic_DNA"/>
</dbReference>
<dbReference type="GeneID" id="36588355"/>
<sequence length="682" mass="77308">MSQYQYSPLRKDRDELRLVRLLPGPISAEIEIEIFHAPRSSKYEALSYVWGSPERTDVALVRKPVKALSKPVDHANRSKRDEHSEPSATIGITDNLAVALHHLRDPIQSRILWMDAICINQDDLAERSAEVLEMGSIYSRAEQVVVWVGPSSKDSRLALETLKRLGDGIRYHVEGHTISNETGSWAVRLEGDSEALKFNQPSWFAIRDLLRRQWFSRLWVFQEIGLATKATLFAGQDGIDWILFITALQWLWGRLEHLNQVFHDLNFEAFNKSGISGLLNVSFKSYPRELDTFGLLELTSRLNSSDPRDRLYALRSLAVPTERKFITPDYSKSVEEAFKNFTVRFCQETGDGFLLTRCSLRDVSSKLQMPSWVPDFSATNLPGVFYTFSASGYSRFSAVLNNDSLTVQGVKLATITSLLDPFKPSHTNFEIIQVLRSWQISCRSSMYPSGGSTSDAFIHAIVGGKLTEFIPTETQSALSLEQCRRILDPGEAGVEIEDINYIKAHFVMYVRATLHGRVFFKTREGFFGICPESAKDGDLMVVFPGVYAPLALRPVTHQGQLSYRIVGASYVHGAMHAEVLLGSIPVGWNYSYKMVNGEFSRLVFARGNILTQKDPRLPLPPEWRYRYLSGKRFQDSELDSSMNFLPQGFENVKTEESSWFDPRLTPDALRERGIDLQEFVLV</sequence>
<organism evidence="2 3">
    <name type="scientific">Hyaloscypha bicolor E</name>
    <dbReference type="NCBI Taxonomy" id="1095630"/>
    <lineage>
        <taxon>Eukaryota</taxon>
        <taxon>Fungi</taxon>
        <taxon>Dikarya</taxon>
        <taxon>Ascomycota</taxon>
        <taxon>Pezizomycotina</taxon>
        <taxon>Leotiomycetes</taxon>
        <taxon>Helotiales</taxon>
        <taxon>Hyaloscyphaceae</taxon>
        <taxon>Hyaloscypha</taxon>
        <taxon>Hyaloscypha bicolor</taxon>
    </lineage>
</organism>
<dbReference type="InterPro" id="IPR052895">
    <property type="entry name" value="HetReg/Transcr_Mod"/>
</dbReference>
<dbReference type="Pfam" id="PF06985">
    <property type="entry name" value="HET"/>
    <property type="match status" value="1"/>
</dbReference>
<accession>A0A2J6T935</accession>
<evidence type="ECO:0000313" key="3">
    <source>
        <dbReference type="Proteomes" id="UP000235371"/>
    </source>
</evidence>
<dbReference type="PANTHER" id="PTHR24148:SF64">
    <property type="entry name" value="HETEROKARYON INCOMPATIBILITY DOMAIN-CONTAINING PROTEIN"/>
    <property type="match status" value="1"/>
</dbReference>
<dbReference type="RefSeq" id="XP_024736402.1">
    <property type="nucleotide sequence ID" value="XM_024880278.1"/>
</dbReference>
<dbReference type="InterPro" id="IPR010730">
    <property type="entry name" value="HET"/>
</dbReference>
<dbReference type="Pfam" id="PF26639">
    <property type="entry name" value="Het-6_barrel"/>
    <property type="match status" value="1"/>
</dbReference>
<protein>
    <submittedName>
        <fullName evidence="2">HET-domain-containing protein</fullName>
    </submittedName>
</protein>
<proteinExistence type="predicted"/>
<reference evidence="2 3" key="1">
    <citation type="submission" date="2016-04" db="EMBL/GenBank/DDBJ databases">
        <title>A degradative enzymes factory behind the ericoid mycorrhizal symbiosis.</title>
        <authorList>
            <consortium name="DOE Joint Genome Institute"/>
            <person name="Martino E."/>
            <person name="Morin E."/>
            <person name="Grelet G."/>
            <person name="Kuo A."/>
            <person name="Kohler A."/>
            <person name="Daghino S."/>
            <person name="Barry K."/>
            <person name="Choi C."/>
            <person name="Cichocki N."/>
            <person name="Clum A."/>
            <person name="Copeland A."/>
            <person name="Hainaut M."/>
            <person name="Haridas S."/>
            <person name="Labutti K."/>
            <person name="Lindquist E."/>
            <person name="Lipzen A."/>
            <person name="Khouja H.-R."/>
            <person name="Murat C."/>
            <person name="Ohm R."/>
            <person name="Olson A."/>
            <person name="Spatafora J."/>
            <person name="Veneault-Fourrey C."/>
            <person name="Henrissat B."/>
            <person name="Grigoriev I."/>
            <person name="Martin F."/>
            <person name="Perotto S."/>
        </authorList>
    </citation>
    <scope>NUCLEOTIDE SEQUENCE [LARGE SCALE GENOMIC DNA]</scope>
    <source>
        <strain evidence="2 3">E</strain>
    </source>
</reference>
<name>A0A2J6T935_9HELO</name>
<keyword evidence="3" id="KW-1185">Reference proteome</keyword>
<feature type="domain" description="Heterokaryon incompatibility" evidence="1">
    <location>
        <begin position="43"/>
        <end position="223"/>
    </location>
</feature>
<evidence type="ECO:0000313" key="2">
    <source>
        <dbReference type="EMBL" id="PMD59498.1"/>
    </source>
</evidence>
<dbReference type="Proteomes" id="UP000235371">
    <property type="component" value="Unassembled WGS sequence"/>
</dbReference>
<dbReference type="InParanoid" id="A0A2J6T935"/>
<evidence type="ECO:0000259" key="1">
    <source>
        <dbReference type="Pfam" id="PF06985"/>
    </source>
</evidence>
<dbReference type="AlphaFoldDB" id="A0A2J6T935"/>